<evidence type="ECO:0000313" key="2">
    <source>
        <dbReference type="Proteomes" id="UP001246858"/>
    </source>
</evidence>
<organism evidence="1 2">
    <name type="scientific">Pedobacter africanus</name>
    <dbReference type="NCBI Taxonomy" id="151894"/>
    <lineage>
        <taxon>Bacteria</taxon>
        <taxon>Pseudomonadati</taxon>
        <taxon>Bacteroidota</taxon>
        <taxon>Sphingobacteriia</taxon>
        <taxon>Sphingobacteriales</taxon>
        <taxon>Sphingobacteriaceae</taxon>
        <taxon>Pedobacter</taxon>
    </lineage>
</organism>
<comment type="caution">
    <text evidence="1">The sequence shown here is derived from an EMBL/GenBank/DDBJ whole genome shotgun (WGS) entry which is preliminary data.</text>
</comment>
<evidence type="ECO:0000313" key="1">
    <source>
        <dbReference type="EMBL" id="MDR6785455.1"/>
    </source>
</evidence>
<proteinExistence type="predicted"/>
<gene>
    <name evidence="1" type="ORF">J2X78_004040</name>
</gene>
<reference evidence="1" key="1">
    <citation type="submission" date="2023-07" db="EMBL/GenBank/DDBJ databases">
        <title>Sorghum-associated microbial communities from plants grown in Nebraska, USA.</title>
        <authorList>
            <person name="Schachtman D."/>
        </authorList>
    </citation>
    <scope>NUCLEOTIDE SEQUENCE</scope>
    <source>
        <strain evidence="1">2697</strain>
    </source>
</reference>
<accession>A0ACC6L1D8</accession>
<dbReference type="EMBL" id="JAVDTF010000004">
    <property type="protein sequence ID" value="MDR6785455.1"/>
    <property type="molecule type" value="Genomic_DNA"/>
</dbReference>
<keyword evidence="2" id="KW-1185">Reference proteome</keyword>
<sequence>MEDNLENNGFSVPENYFNTLNDAIDARIRAEKIKLLAPAEGYSVPEGYFEKLQLNILDKTVNEKKPQAKVLRLWRSSLLKYASAACFVILSAVGFYFYQNHQSTKNKARNELAADLLLYDIDEQVIIDHIEANDLRARDPKHSNVELENYILNNYSQNDIASAF</sequence>
<protein>
    <submittedName>
        <fullName evidence="1">Uncharacterized protein</fullName>
    </submittedName>
</protein>
<name>A0ACC6L1D8_9SPHI</name>
<dbReference type="Proteomes" id="UP001246858">
    <property type="component" value="Unassembled WGS sequence"/>
</dbReference>